<dbReference type="Proteomes" id="UP000193642">
    <property type="component" value="Unassembled WGS sequence"/>
</dbReference>
<dbReference type="Gene3D" id="3.40.50.1820">
    <property type="entry name" value="alpha/beta hydrolase"/>
    <property type="match status" value="1"/>
</dbReference>
<evidence type="ECO:0000256" key="1">
    <source>
        <dbReference type="SAM" id="Phobius"/>
    </source>
</evidence>
<dbReference type="AlphaFoldDB" id="A0A1Y2CL65"/>
<organism evidence="2 3">
    <name type="scientific">Rhizoclosmatium globosum</name>
    <dbReference type="NCBI Taxonomy" id="329046"/>
    <lineage>
        <taxon>Eukaryota</taxon>
        <taxon>Fungi</taxon>
        <taxon>Fungi incertae sedis</taxon>
        <taxon>Chytridiomycota</taxon>
        <taxon>Chytridiomycota incertae sedis</taxon>
        <taxon>Chytridiomycetes</taxon>
        <taxon>Chytridiales</taxon>
        <taxon>Chytriomycetaceae</taxon>
        <taxon>Rhizoclosmatium</taxon>
    </lineage>
</organism>
<sequence length="146" mass="15721">MYVNGRYDPWHWLSILGKAPDPKTQQSILYDGATHCSDFRGRASATTATSFAVFDQIYATYDSWLVVPTPTETTGIVNVTVPTAEYKVPVGVIAGGSAAGAFVLGVVILVIFRQRRTSVPIASKALKLEDGKSDETPKKTAVVTDL</sequence>
<gene>
    <name evidence="2" type="ORF">BCR33DRAFT_735911</name>
</gene>
<dbReference type="EMBL" id="MCGO01000013">
    <property type="protein sequence ID" value="ORY47740.1"/>
    <property type="molecule type" value="Genomic_DNA"/>
</dbReference>
<feature type="transmembrane region" description="Helical" evidence="1">
    <location>
        <begin position="90"/>
        <end position="112"/>
    </location>
</feature>
<accession>A0A1Y2CL65</accession>
<name>A0A1Y2CL65_9FUNG</name>
<proteinExistence type="predicted"/>
<comment type="caution">
    <text evidence="2">The sequence shown here is derived from an EMBL/GenBank/DDBJ whole genome shotgun (WGS) entry which is preliminary data.</text>
</comment>
<evidence type="ECO:0000313" key="2">
    <source>
        <dbReference type="EMBL" id="ORY47740.1"/>
    </source>
</evidence>
<reference evidence="2 3" key="1">
    <citation type="submission" date="2016-07" db="EMBL/GenBank/DDBJ databases">
        <title>Pervasive Adenine N6-methylation of Active Genes in Fungi.</title>
        <authorList>
            <consortium name="DOE Joint Genome Institute"/>
            <person name="Mondo S.J."/>
            <person name="Dannebaum R.O."/>
            <person name="Kuo R.C."/>
            <person name="Labutti K."/>
            <person name="Haridas S."/>
            <person name="Kuo A."/>
            <person name="Salamov A."/>
            <person name="Ahrendt S.R."/>
            <person name="Lipzen A."/>
            <person name="Sullivan W."/>
            <person name="Andreopoulos W.B."/>
            <person name="Clum A."/>
            <person name="Lindquist E."/>
            <person name="Daum C."/>
            <person name="Ramamoorthy G.K."/>
            <person name="Gryganskyi A."/>
            <person name="Culley D."/>
            <person name="Magnuson J.K."/>
            <person name="James T.Y."/>
            <person name="O'Malley M.A."/>
            <person name="Stajich J.E."/>
            <person name="Spatafora J.W."/>
            <person name="Visel A."/>
            <person name="Grigoriev I.V."/>
        </authorList>
    </citation>
    <scope>NUCLEOTIDE SEQUENCE [LARGE SCALE GENOMIC DNA]</scope>
    <source>
        <strain evidence="2 3">JEL800</strain>
    </source>
</reference>
<keyword evidence="1" id="KW-1133">Transmembrane helix</keyword>
<keyword evidence="1" id="KW-0812">Transmembrane</keyword>
<dbReference type="OrthoDB" id="1735038at2759"/>
<dbReference type="InterPro" id="IPR029058">
    <property type="entry name" value="AB_hydrolase_fold"/>
</dbReference>
<protein>
    <submittedName>
        <fullName evidence="2">Uncharacterized protein</fullName>
    </submittedName>
</protein>
<evidence type="ECO:0000313" key="3">
    <source>
        <dbReference type="Proteomes" id="UP000193642"/>
    </source>
</evidence>
<keyword evidence="3" id="KW-1185">Reference proteome</keyword>
<keyword evidence="1" id="KW-0472">Membrane</keyword>